<name>A0AAJ5ZEE2_9CHLR</name>
<dbReference type="InterPro" id="IPR045213">
    <property type="entry name" value="Malic_NAD-bd_bact_type"/>
</dbReference>
<evidence type="ECO:0000256" key="7">
    <source>
        <dbReference type="PIRSR" id="PIRSR000106-2"/>
    </source>
</evidence>
<protein>
    <submittedName>
        <fullName evidence="11">NAD-dependent malic enzyme</fullName>
    </submittedName>
</protein>
<feature type="binding site" evidence="8">
    <location>
        <position position="213"/>
    </location>
    <ligand>
        <name>a divalent metal cation</name>
        <dbReference type="ChEBI" id="CHEBI:60240"/>
    </ligand>
</feature>
<dbReference type="AlphaFoldDB" id="A0AAJ5ZEE2"/>
<evidence type="ECO:0000256" key="3">
    <source>
        <dbReference type="ARBA" id="ARBA00022723"/>
    </source>
</evidence>
<evidence type="ECO:0000256" key="2">
    <source>
        <dbReference type="ARBA" id="ARBA00008785"/>
    </source>
</evidence>
<keyword evidence="4" id="KW-0560">Oxidoreductase</keyword>
<dbReference type="InterPro" id="IPR036291">
    <property type="entry name" value="NAD(P)-bd_dom_sf"/>
</dbReference>
<comment type="similarity">
    <text evidence="2">Belongs to the malic enzymes family.</text>
</comment>
<dbReference type="EMBL" id="WMBE01000003">
    <property type="protein sequence ID" value="MDG0867705.1"/>
    <property type="molecule type" value="Genomic_DNA"/>
</dbReference>
<dbReference type="PANTHER" id="PTHR43237">
    <property type="entry name" value="NADP-DEPENDENT MALIC ENZYME"/>
    <property type="match status" value="1"/>
</dbReference>
<dbReference type="Gene3D" id="3.30.70.260">
    <property type="match status" value="1"/>
</dbReference>
<evidence type="ECO:0000313" key="13">
    <source>
        <dbReference type="Proteomes" id="UP001321249"/>
    </source>
</evidence>
<dbReference type="CDD" id="cd05311">
    <property type="entry name" value="NAD_bind_2_malic_enz"/>
    <property type="match status" value="1"/>
</dbReference>
<feature type="active site" description="Proton donor" evidence="6">
    <location>
        <position position="115"/>
    </location>
</feature>
<comment type="pathway">
    <text evidence="5">Amino-acid biosynthesis.</text>
</comment>
<feature type="binding site" evidence="8">
    <location>
        <position position="212"/>
    </location>
    <ligand>
        <name>a divalent metal cation</name>
        <dbReference type="ChEBI" id="CHEBI:60240"/>
    </ligand>
</feature>
<keyword evidence="12" id="KW-1185">Reference proteome</keyword>
<dbReference type="SUPFAM" id="SSF55021">
    <property type="entry name" value="ACT-like"/>
    <property type="match status" value="1"/>
</dbReference>
<feature type="binding site" evidence="7">
    <location>
        <position position="365"/>
    </location>
    <ligand>
        <name>(S)-malate</name>
        <dbReference type="ChEBI" id="CHEBI:15589"/>
    </ligand>
</feature>
<comment type="cofactor">
    <cofactor evidence="1">
        <name>Mn(2+)</name>
        <dbReference type="ChEBI" id="CHEBI:29035"/>
    </cofactor>
</comment>
<feature type="binding site" evidence="8">
    <location>
        <position position="238"/>
    </location>
    <ligand>
        <name>a divalent metal cation</name>
        <dbReference type="ChEBI" id="CHEBI:60240"/>
    </ligand>
</feature>
<evidence type="ECO:0000313" key="12">
    <source>
        <dbReference type="Proteomes" id="UP001219901"/>
    </source>
</evidence>
<dbReference type="InterPro" id="IPR001891">
    <property type="entry name" value="Malic_OxRdtase"/>
</dbReference>
<dbReference type="SUPFAM" id="SSF53223">
    <property type="entry name" value="Aminoacid dehydrogenase-like, N-terminal domain"/>
    <property type="match status" value="1"/>
</dbReference>
<reference evidence="12" key="3">
    <citation type="submission" date="2023-06" db="EMBL/GenBank/DDBJ databases">
        <title>Pangenomics reveal diversification of enzyme families and niche specialization in globally abundant SAR202 bacteria.</title>
        <authorList>
            <person name="Saw J.H.W."/>
        </authorList>
    </citation>
    <scope>NUCLEOTIDE SEQUENCE [LARGE SCALE GENOMIC DNA]</scope>
    <source>
        <strain evidence="12">JH1073</strain>
    </source>
</reference>
<dbReference type="PIRSF" id="PIRSF000106">
    <property type="entry name" value="ME"/>
    <property type="match status" value="1"/>
</dbReference>
<dbReference type="PANTHER" id="PTHR43237:SF4">
    <property type="entry name" value="NADP-DEPENDENT MALIC ENZYME"/>
    <property type="match status" value="1"/>
</dbReference>
<dbReference type="Gene3D" id="3.40.50.720">
    <property type="entry name" value="NAD(P)-binding Rossmann-like Domain"/>
    <property type="match status" value="1"/>
</dbReference>
<dbReference type="InterPro" id="IPR037062">
    <property type="entry name" value="Malic_N_dom_sf"/>
</dbReference>
<dbReference type="Gene3D" id="3.40.50.10380">
    <property type="entry name" value="Malic enzyme, N-terminal domain"/>
    <property type="match status" value="1"/>
</dbReference>
<dbReference type="SMART" id="SM00919">
    <property type="entry name" value="Malic_M"/>
    <property type="match status" value="1"/>
</dbReference>
<reference evidence="12 13" key="1">
    <citation type="submission" date="2019-11" db="EMBL/GenBank/DDBJ databases">
        <authorList>
            <person name="Cho J.-C."/>
        </authorList>
    </citation>
    <scope>NUCLEOTIDE SEQUENCE [LARGE SCALE GENOMIC DNA]</scope>
    <source>
        <strain evidence="11 12">JH1073</strain>
        <strain evidence="10 13">JH702</strain>
    </source>
</reference>
<evidence type="ECO:0000256" key="8">
    <source>
        <dbReference type="PIRSR" id="PIRSR000106-3"/>
    </source>
</evidence>
<dbReference type="RefSeq" id="WP_342826321.1">
    <property type="nucleotide sequence ID" value="NZ_CP046146.1"/>
</dbReference>
<dbReference type="InterPro" id="IPR012301">
    <property type="entry name" value="Malic_N_dom"/>
</dbReference>
<dbReference type="GO" id="GO:0004470">
    <property type="term" value="F:malic enzyme activity"/>
    <property type="evidence" value="ECO:0007669"/>
    <property type="project" value="InterPro"/>
</dbReference>
<organism evidence="11 12">
    <name type="scientific">Candidatus Lucifugimonas marina</name>
    <dbReference type="NCBI Taxonomy" id="3038979"/>
    <lineage>
        <taxon>Bacteria</taxon>
        <taxon>Bacillati</taxon>
        <taxon>Chloroflexota</taxon>
        <taxon>Dehalococcoidia</taxon>
        <taxon>SAR202 cluster</taxon>
        <taxon>Candidatus Lucifugimonadales</taxon>
        <taxon>Candidatus Lucifugimonadaceae</taxon>
        <taxon>Candidatus Lucifugimonas</taxon>
    </lineage>
</organism>
<dbReference type="PROSITE" id="PS51671">
    <property type="entry name" value="ACT"/>
    <property type="match status" value="1"/>
</dbReference>
<evidence type="ECO:0000256" key="5">
    <source>
        <dbReference type="ARBA" id="ARBA00029440"/>
    </source>
</evidence>
<gene>
    <name evidence="10" type="ORF">GKO46_11565</name>
    <name evidence="11" type="ORF">GKO48_09970</name>
</gene>
<dbReference type="EMBL" id="CP046147">
    <property type="protein sequence ID" value="WFG39927.1"/>
    <property type="molecule type" value="Genomic_DNA"/>
</dbReference>
<dbReference type="InterPro" id="IPR012302">
    <property type="entry name" value="Malic_NAD-bd"/>
</dbReference>
<comment type="cofactor">
    <cofactor evidence="8">
        <name>Mg(2+)</name>
        <dbReference type="ChEBI" id="CHEBI:18420"/>
    </cofactor>
    <cofactor evidence="8">
        <name>Mn(2+)</name>
        <dbReference type="ChEBI" id="CHEBI:29035"/>
    </cofactor>
    <text evidence="8">Divalent metal cations. Prefers magnesium or manganese.</text>
</comment>
<sequence>MAVRTPGVAYSITVRSEYPNVPGMLGKITSAIGEAGGSAQGVDVVQTSQGDMVRDFTVNTSGHDHAIKVVEAIKAVENVTVRSVSDQTFLLHVGGKIEMSSRVPVTTRDDMSKAYTPGVGRVCMAIHDDPAAVWALTGKGHTVAVVSDGSAVLGLGDIGAAASLPVMEGKALLFKEFGGVDAWPVVLDTNDTEEIISIVKSMAPGFGGINLEDISAPRCFEIEERLKAELDIPVFHDDQHGTAVVVLAGLINALKIVDKKPADLKVVVAGVGASGTACTKILQSYGVKSIIGYDRSGALDRTRDYGDNVMKQWFADNTNPDNFSGTLEEGLVGADMFLGLAGPNLVKPEQIAKMSPDAIVFALSNPDPEIWPEEVPDNVRVMATGRTDYPNQVNNSLCFPGLFRGVLDVRASEINDEMKIAAAQAIAGVIPDSHISEDFIIPSVFDKNVAKRVARGVARTASETGVARRRQRRGDEVYAAFKTQS</sequence>
<evidence type="ECO:0000256" key="4">
    <source>
        <dbReference type="ARBA" id="ARBA00023002"/>
    </source>
</evidence>
<dbReference type="InterPro" id="IPR046346">
    <property type="entry name" value="Aminoacid_DH-like_N_sf"/>
</dbReference>
<dbReference type="SMART" id="SM01274">
    <property type="entry name" value="malic"/>
    <property type="match status" value="1"/>
</dbReference>
<evidence type="ECO:0000313" key="10">
    <source>
        <dbReference type="EMBL" id="MDG0867705.1"/>
    </source>
</evidence>
<dbReference type="SUPFAM" id="SSF51735">
    <property type="entry name" value="NAD(P)-binding Rossmann-fold domains"/>
    <property type="match status" value="1"/>
</dbReference>
<dbReference type="PROSITE" id="PS00331">
    <property type="entry name" value="MALIC_ENZYMES"/>
    <property type="match status" value="1"/>
</dbReference>
<dbReference type="InterPro" id="IPR045865">
    <property type="entry name" value="ACT-like_dom_sf"/>
</dbReference>
<dbReference type="InterPro" id="IPR002912">
    <property type="entry name" value="ACT_dom"/>
</dbReference>
<dbReference type="GO" id="GO:0046872">
    <property type="term" value="F:metal ion binding"/>
    <property type="evidence" value="ECO:0007669"/>
    <property type="project" value="UniProtKB-KW"/>
</dbReference>
<evidence type="ECO:0000256" key="6">
    <source>
        <dbReference type="PIRSR" id="PIRSR000106-1"/>
    </source>
</evidence>
<evidence type="ECO:0000259" key="9">
    <source>
        <dbReference type="PROSITE" id="PS51671"/>
    </source>
</evidence>
<proteinExistence type="inferred from homology"/>
<reference evidence="11" key="2">
    <citation type="journal article" date="2023" name="Nat. Commun.">
        <title>Cultivation of marine bacteria of the SAR202 clade.</title>
        <authorList>
            <person name="Lim Y."/>
            <person name="Seo J.H."/>
            <person name="Giovannoni S.J."/>
            <person name="Kang I."/>
            <person name="Cho J.C."/>
        </authorList>
    </citation>
    <scope>NUCLEOTIDE SEQUENCE</scope>
    <source>
        <strain evidence="11">JH1073</strain>
    </source>
</reference>
<feature type="active site" description="Proton acceptor" evidence="6">
    <location>
        <position position="170"/>
    </location>
</feature>
<feature type="binding site" evidence="7">
    <location>
        <position position="394"/>
    </location>
    <ligand>
        <name>(S)-malate</name>
        <dbReference type="ChEBI" id="CHEBI:15589"/>
    </ligand>
</feature>
<evidence type="ECO:0000256" key="1">
    <source>
        <dbReference type="ARBA" id="ARBA00001936"/>
    </source>
</evidence>
<evidence type="ECO:0000313" key="11">
    <source>
        <dbReference type="EMBL" id="WFG39927.1"/>
    </source>
</evidence>
<dbReference type="InterPro" id="IPR051674">
    <property type="entry name" value="Malate_Decarboxylase"/>
</dbReference>
<dbReference type="Pfam" id="PF00390">
    <property type="entry name" value="malic"/>
    <property type="match status" value="1"/>
</dbReference>
<dbReference type="GO" id="GO:0051287">
    <property type="term" value="F:NAD binding"/>
    <property type="evidence" value="ECO:0007669"/>
    <property type="project" value="InterPro"/>
</dbReference>
<accession>A0AAJ5ZEE2</accession>
<dbReference type="GO" id="GO:0016616">
    <property type="term" value="F:oxidoreductase activity, acting on the CH-OH group of donors, NAD or NADP as acceptor"/>
    <property type="evidence" value="ECO:0007669"/>
    <property type="project" value="InterPro"/>
</dbReference>
<dbReference type="Proteomes" id="UP001219901">
    <property type="component" value="Chromosome"/>
</dbReference>
<feature type="domain" description="ACT" evidence="9">
    <location>
        <begin position="13"/>
        <end position="89"/>
    </location>
</feature>
<dbReference type="Pfam" id="PF03949">
    <property type="entry name" value="Malic_M"/>
    <property type="match status" value="1"/>
</dbReference>
<keyword evidence="3 8" id="KW-0479">Metal-binding</keyword>
<dbReference type="InterPro" id="IPR015884">
    <property type="entry name" value="Malic_enzyme_CS"/>
</dbReference>
<dbReference type="Proteomes" id="UP001321249">
    <property type="component" value="Unassembled WGS sequence"/>
</dbReference>